<evidence type="ECO:0000256" key="6">
    <source>
        <dbReference type="ARBA" id="ARBA00022989"/>
    </source>
</evidence>
<keyword evidence="5 8" id="KW-0812">Transmembrane</keyword>
<feature type="transmembrane region" description="Helical" evidence="8">
    <location>
        <begin position="118"/>
        <end position="139"/>
    </location>
</feature>
<feature type="transmembrane region" description="Helical" evidence="8">
    <location>
        <begin position="240"/>
        <end position="262"/>
    </location>
</feature>
<feature type="transmembrane region" description="Helical" evidence="8">
    <location>
        <begin position="496"/>
        <end position="518"/>
    </location>
</feature>
<feature type="transmembrane region" description="Helical" evidence="8">
    <location>
        <begin position="347"/>
        <end position="366"/>
    </location>
</feature>
<dbReference type="SUPFAM" id="SSF103473">
    <property type="entry name" value="MFS general substrate transporter"/>
    <property type="match status" value="1"/>
</dbReference>
<evidence type="ECO:0000256" key="8">
    <source>
        <dbReference type="SAM" id="Phobius"/>
    </source>
</evidence>
<dbReference type="InterPro" id="IPR020846">
    <property type="entry name" value="MFS_dom"/>
</dbReference>
<dbReference type="CDD" id="cd17502">
    <property type="entry name" value="MFS_Azr1_MDR_like"/>
    <property type="match status" value="1"/>
</dbReference>
<dbReference type="InterPro" id="IPR004638">
    <property type="entry name" value="EmrB-like"/>
</dbReference>
<dbReference type="PROSITE" id="PS50850">
    <property type="entry name" value="MFS"/>
    <property type="match status" value="1"/>
</dbReference>
<dbReference type="Gene3D" id="1.20.1720.10">
    <property type="entry name" value="Multidrug resistance protein D"/>
    <property type="match status" value="1"/>
</dbReference>
<keyword evidence="4" id="KW-1003">Cell membrane</keyword>
<evidence type="ECO:0000256" key="3">
    <source>
        <dbReference type="ARBA" id="ARBA00022448"/>
    </source>
</evidence>
<keyword evidence="11" id="KW-1185">Reference proteome</keyword>
<evidence type="ECO:0000256" key="4">
    <source>
        <dbReference type="ARBA" id="ARBA00022475"/>
    </source>
</evidence>
<feature type="domain" description="Major facilitator superfamily (MFS) profile" evidence="9">
    <location>
        <begin position="28"/>
        <end position="523"/>
    </location>
</feature>
<dbReference type="InterPro" id="IPR036259">
    <property type="entry name" value="MFS_trans_sf"/>
</dbReference>
<dbReference type="Proteomes" id="UP000285278">
    <property type="component" value="Unassembled WGS sequence"/>
</dbReference>
<dbReference type="PANTHER" id="PTHR23501">
    <property type="entry name" value="MAJOR FACILITATOR SUPERFAMILY"/>
    <property type="match status" value="1"/>
</dbReference>
<dbReference type="STRING" id="1451189.CFAL_08125"/>
<feature type="transmembrane region" description="Helical" evidence="8">
    <location>
        <begin position="181"/>
        <end position="202"/>
    </location>
</feature>
<evidence type="ECO:0000256" key="2">
    <source>
        <dbReference type="ARBA" id="ARBA00007520"/>
    </source>
</evidence>
<evidence type="ECO:0000313" key="10">
    <source>
        <dbReference type="EMBL" id="RIX33762.1"/>
    </source>
</evidence>
<dbReference type="NCBIfam" id="TIGR00711">
    <property type="entry name" value="efflux_EmrB"/>
    <property type="match status" value="1"/>
</dbReference>
<feature type="transmembrane region" description="Helical" evidence="8">
    <location>
        <begin position="25"/>
        <end position="50"/>
    </location>
</feature>
<dbReference type="PANTHER" id="PTHR23501:SF197">
    <property type="entry name" value="COMD"/>
    <property type="match status" value="1"/>
</dbReference>
<dbReference type="Pfam" id="PF07690">
    <property type="entry name" value="MFS_1"/>
    <property type="match status" value="1"/>
</dbReference>
<evidence type="ECO:0000259" key="9">
    <source>
        <dbReference type="PROSITE" id="PS50850"/>
    </source>
</evidence>
<keyword evidence="3" id="KW-0813">Transport</keyword>
<evidence type="ECO:0000256" key="5">
    <source>
        <dbReference type="ARBA" id="ARBA00022692"/>
    </source>
</evidence>
<evidence type="ECO:0000256" key="7">
    <source>
        <dbReference type="ARBA" id="ARBA00023136"/>
    </source>
</evidence>
<feature type="transmembrane region" description="Helical" evidence="8">
    <location>
        <begin position="93"/>
        <end position="112"/>
    </location>
</feature>
<dbReference type="EMBL" id="QXJK01000012">
    <property type="protein sequence ID" value="RIX33762.1"/>
    <property type="molecule type" value="Genomic_DNA"/>
</dbReference>
<feature type="transmembrane region" description="Helical" evidence="8">
    <location>
        <begin position="283"/>
        <end position="306"/>
    </location>
</feature>
<keyword evidence="6 8" id="KW-1133">Transmembrane helix</keyword>
<sequence length="528" mass="56909">MSQPHKTTPAAEDNAANSGSQKTNIAAVMASIMMAMLLASLDQMLFGTALPTIVGDLGGVEHMSWVITAYLLMQTITMPIYGKLGDQMGRKPLFIASIAIFLVGSVMGALATDMTMLIIGRGIQGAGGGGLMILSQAIMADVVSARERGKYAGYMGGIFGVSSVLGPTLGGWFTDGPGWRWAFWMNIPLGLLAIAVTIWALHLPARKTKLNLDWLGMLFMASTASTLILFTTWGGNQYPWGSPVIIGLIIGFVVSLMLLIAVERKAQEPMIPLDLFRSHNFRIITLAGLCIGITMFGVMGYMPTYIQMVHSLNPTKSGYMMIPMMIGMLVMSITVGRYVTRSGRYRVFPPVGMVIVGIALVLFHRLTPDTSLWYLGMCLFLLGLGLGMTMQILILVVQNSFPLKKVGVATGTNNFIRQLGAALGSALVGGIFSSHLSTLIKERIPAAMAELPPEMSAKLQAQEQSSHVTEGSLTPAIVNHLPGPIHDVFVNSYNDALTPVFLIMLPFCIAAFVLLVMVKEVTLRTTIE</sequence>
<feature type="transmembrane region" description="Helical" evidence="8">
    <location>
        <begin position="214"/>
        <end position="234"/>
    </location>
</feature>
<accession>A0A418Q5C2</accession>
<dbReference type="FunFam" id="1.20.1720.10:FF:000004">
    <property type="entry name" value="EmrB/QacA family drug resistance transporter"/>
    <property type="match status" value="1"/>
</dbReference>
<keyword evidence="7 8" id="KW-0472">Membrane</keyword>
<gene>
    <name evidence="10" type="ORF">D3M95_09605</name>
</gene>
<dbReference type="GO" id="GO:0005886">
    <property type="term" value="C:plasma membrane"/>
    <property type="evidence" value="ECO:0007669"/>
    <property type="project" value="UniProtKB-SubCell"/>
</dbReference>
<comment type="similarity">
    <text evidence="2">Belongs to the major facilitator superfamily. TCR/Tet family.</text>
</comment>
<feature type="transmembrane region" description="Helical" evidence="8">
    <location>
        <begin position="318"/>
        <end position="340"/>
    </location>
</feature>
<dbReference type="RefSeq" id="WP_119665191.1">
    <property type="nucleotide sequence ID" value="NZ_QXJK01000012.1"/>
</dbReference>
<dbReference type="InterPro" id="IPR011701">
    <property type="entry name" value="MFS"/>
</dbReference>
<name>A0A418Q5C2_9CORY</name>
<proteinExistence type="inferred from homology"/>
<evidence type="ECO:0000313" key="11">
    <source>
        <dbReference type="Proteomes" id="UP000285278"/>
    </source>
</evidence>
<feature type="transmembrane region" description="Helical" evidence="8">
    <location>
        <begin position="418"/>
        <end position="440"/>
    </location>
</feature>
<feature type="transmembrane region" description="Helical" evidence="8">
    <location>
        <begin position="372"/>
        <end position="397"/>
    </location>
</feature>
<comment type="subcellular location">
    <subcellularLocation>
        <location evidence="1">Cell membrane</location>
        <topology evidence="1">Multi-pass membrane protein</topology>
    </subcellularLocation>
</comment>
<reference evidence="10 11" key="1">
    <citation type="submission" date="2018-09" db="EMBL/GenBank/DDBJ databases">
        <title>Optimization and identification of Corynebacterium falsenii FN1-14 from fish paste.</title>
        <authorList>
            <person name="Daroonpunt R."/>
            <person name="Tanasupawat S."/>
        </authorList>
    </citation>
    <scope>NUCLEOTIDE SEQUENCE [LARGE SCALE GENOMIC DNA]</scope>
    <source>
        <strain evidence="10 11">FN1-14</strain>
    </source>
</reference>
<organism evidence="10 11">
    <name type="scientific">Corynebacterium falsenii</name>
    <dbReference type="NCBI Taxonomy" id="108486"/>
    <lineage>
        <taxon>Bacteria</taxon>
        <taxon>Bacillati</taxon>
        <taxon>Actinomycetota</taxon>
        <taxon>Actinomycetes</taxon>
        <taxon>Mycobacteriales</taxon>
        <taxon>Corynebacteriaceae</taxon>
        <taxon>Corynebacterium</taxon>
    </lineage>
</organism>
<feature type="transmembrane region" description="Helical" evidence="8">
    <location>
        <begin position="151"/>
        <end position="169"/>
    </location>
</feature>
<feature type="transmembrane region" description="Helical" evidence="8">
    <location>
        <begin position="62"/>
        <end position="81"/>
    </location>
</feature>
<dbReference type="OrthoDB" id="7375466at2"/>
<comment type="caution">
    <text evidence="10">The sequence shown here is derived from an EMBL/GenBank/DDBJ whole genome shotgun (WGS) entry which is preliminary data.</text>
</comment>
<dbReference type="PRINTS" id="PR01036">
    <property type="entry name" value="TCRTETB"/>
</dbReference>
<protein>
    <submittedName>
        <fullName evidence="10">DHA2 family efflux MFS transporter permease subunit</fullName>
    </submittedName>
</protein>
<dbReference type="Gene3D" id="1.20.1250.20">
    <property type="entry name" value="MFS general substrate transporter like domains"/>
    <property type="match status" value="1"/>
</dbReference>
<evidence type="ECO:0000256" key="1">
    <source>
        <dbReference type="ARBA" id="ARBA00004651"/>
    </source>
</evidence>
<dbReference type="GO" id="GO:0022857">
    <property type="term" value="F:transmembrane transporter activity"/>
    <property type="evidence" value="ECO:0007669"/>
    <property type="project" value="InterPro"/>
</dbReference>
<dbReference type="AlphaFoldDB" id="A0A418Q5C2"/>